<dbReference type="EMBL" id="JALLAZ020001514">
    <property type="protein sequence ID" value="KAL3773671.1"/>
    <property type="molecule type" value="Genomic_DNA"/>
</dbReference>
<keyword evidence="2" id="KW-0812">Transmembrane</keyword>
<protein>
    <submittedName>
        <fullName evidence="3">Uncharacterized protein</fullName>
    </submittedName>
</protein>
<comment type="caution">
    <text evidence="3">The sequence shown here is derived from an EMBL/GenBank/DDBJ whole genome shotgun (WGS) entry which is preliminary data.</text>
</comment>
<dbReference type="AlphaFoldDB" id="A0ABD3NCA3"/>
<keyword evidence="2" id="KW-1133">Transmembrane helix</keyword>
<evidence type="ECO:0000313" key="4">
    <source>
        <dbReference type="Proteomes" id="UP001530315"/>
    </source>
</evidence>
<keyword evidence="2" id="KW-0472">Membrane</keyword>
<accession>A0ABD3NCA3</accession>
<organism evidence="3 4">
    <name type="scientific">Stephanodiscus triporus</name>
    <dbReference type="NCBI Taxonomy" id="2934178"/>
    <lineage>
        <taxon>Eukaryota</taxon>
        <taxon>Sar</taxon>
        <taxon>Stramenopiles</taxon>
        <taxon>Ochrophyta</taxon>
        <taxon>Bacillariophyta</taxon>
        <taxon>Coscinodiscophyceae</taxon>
        <taxon>Thalassiosirophycidae</taxon>
        <taxon>Stephanodiscales</taxon>
        <taxon>Stephanodiscaceae</taxon>
        <taxon>Stephanodiscus</taxon>
    </lineage>
</organism>
<name>A0ABD3NCA3_9STRA</name>
<sequence length="125" mass="13016">MKKGEKGEGRLPPSHRIKMSGPTTKCHNTQHTPENMLQLGILRRFIIICVLCCAATAAAVALAMTAAAMTMATAKAMMTELVVESMTATTTGSGGGNSDSDGGEHGIRLEACPVLHSSSGVKSTW</sequence>
<keyword evidence="4" id="KW-1185">Reference proteome</keyword>
<dbReference type="Proteomes" id="UP001530315">
    <property type="component" value="Unassembled WGS sequence"/>
</dbReference>
<evidence type="ECO:0000256" key="1">
    <source>
        <dbReference type="SAM" id="MobiDB-lite"/>
    </source>
</evidence>
<reference evidence="3 4" key="1">
    <citation type="submission" date="2024-10" db="EMBL/GenBank/DDBJ databases">
        <title>Updated reference genomes for cyclostephanoid diatoms.</title>
        <authorList>
            <person name="Roberts W.R."/>
            <person name="Alverson A.J."/>
        </authorList>
    </citation>
    <scope>NUCLEOTIDE SEQUENCE [LARGE SCALE GENOMIC DNA]</scope>
    <source>
        <strain evidence="3 4">AJA276-08</strain>
    </source>
</reference>
<evidence type="ECO:0000313" key="3">
    <source>
        <dbReference type="EMBL" id="KAL3773671.1"/>
    </source>
</evidence>
<feature type="region of interest" description="Disordered" evidence="1">
    <location>
        <begin position="1"/>
        <end position="29"/>
    </location>
</feature>
<evidence type="ECO:0000256" key="2">
    <source>
        <dbReference type="SAM" id="Phobius"/>
    </source>
</evidence>
<feature type="transmembrane region" description="Helical" evidence="2">
    <location>
        <begin position="45"/>
        <end position="68"/>
    </location>
</feature>
<proteinExistence type="predicted"/>
<gene>
    <name evidence="3" type="ORF">ACHAW5_000687</name>
</gene>